<dbReference type="OrthoDB" id="5877963at2759"/>
<sequence>MDKLPEKSVDELCFIIFSLPLMQFWLGIAVVMLLHPGNPRIKFRRLTTDDKVAMNVTTIDKFLDLISKSRISSNQSVRSS</sequence>
<reference evidence="3" key="2">
    <citation type="journal article" date="2016" name="Sci. Rep.">
        <title>Dictyocaulus viviparus genome, variome and transcriptome elucidate lungworm biology and support future intervention.</title>
        <authorList>
            <person name="McNulty S.N."/>
            <person name="Strube C."/>
            <person name="Rosa B.A."/>
            <person name="Martin J.C."/>
            <person name="Tyagi R."/>
            <person name="Choi Y.J."/>
            <person name="Wang Q."/>
            <person name="Hallsworth Pepin K."/>
            <person name="Zhang X."/>
            <person name="Ozersky P."/>
            <person name="Wilson R.K."/>
            <person name="Sternberg P.W."/>
            <person name="Gasser R.B."/>
            <person name="Mitreva M."/>
        </authorList>
    </citation>
    <scope>NUCLEOTIDE SEQUENCE [LARGE SCALE GENOMIC DNA]</scope>
    <source>
        <strain evidence="3">HannoverDv2000</strain>
    </source>
</reference>
<gene>
    <name evidence="2" type="ORF">DICVIV_13381</name>
</gene>
<dbReference type="EMBL" id="KN717061">
    <property type="protein sequence ID" value="KJH40661.1"/>
    <property type="molecule type" value="Genomic_DNA"/>
</dbReference>
<evidence type="ECO:0000313" key="2">
    <source>
        <dbReference type="EMBL" id="KJH40661.1"/>
    </source>
</evidence>
<accession>A0A0D8XE00</accession>
<name>A0A0D8XE00_DICVI</name>
<evidence type="ECO:0000313" key="3">
    <source>
        <dbReference type="Proteomes" id="UP000053766"/>
    </source>
</evidence>
<dbReference type="AlphaFoldDB" id="A0A0D8XE00"/>
<protein>
    <submittedName>
        <fullName evidence="2">Uncharacterized protein</fullName>
    </submittedName>
</protein>
<proteinExistence type="predicted"/>
<evidence type="ECO:0000256" key="1">
    <source>
        <dbReference type="SAM" id="Phobius"/>
    </source>
</evidence>
<dbReference type="Proteomes" id="UP000053766">
    <property type="component" value="Unassembled WGS sequence"/>
</dbReference>
<feature type="transmembrane region" description="Helical" evidence="1">
    <location>
        <begin position="12"/>
        <end position="35"/>
    </location>
</feature>
<keyword evidence="3" id="KW-1185">Reference proteome</keyword>
<organism evidence="2 3">
    <name type="scientific">Dictyocaulus viviparus</name>
    <name type="common">Bovine lungworm</name>
    <dbReference type="NCBI Taxonomy" id="29172"/>
    <lineage>
        <taxon>Eukaryota</taxon>
        <taxon>Metazoa</taxon>
        <taxon>Ecdysozoa</taxon>
        <taxon>Nematoda</taxon>
        <taxon>Chromadorea</taxon>
        <taxon>Rhabditida</taxon>
        <taxon>Rhabditina</taxon>
        <taxon>Rhabditomorpha</taxon>
        <taxon>Strongyloidea</taxon>
        <taxon>Metastrongylidae</taxon>
        <taxon>Dictyocaulus</taxon>
    </lineage>
</organism>
<keyword evidence="1" id="KW-1133">Transmembrane helix</keyword>
<reference evidence="2 3" key="1">
    <citation type="submission" date="2013-11" db="EMBL/GenBank/DDBJ databases">
        <title>Draft genome of the bovine lungworm Dictyocaulus viviparus.</title>
        <authorList>
            <person name="Mitreva M."/>
        </authorList>
    </citation>
    <scope>NUCLEOTIDE SEQUENCE [LARGE SCALE GENOMIC DNA]</scope>
    <source>
        <strain evidence="2 3">HannoverDv2000</strain>
    </source>
</reference>
<keyword evidence="1" id="KW-0812">Transmembrane</keyword>
<keyword evidence="1" id="KW-0472">Membrane</keyword>